<dbReference type="STRING" id="112498.A0A2D3V4U3"/>
<gene>
    <name evidence="2" type="ORF">RCC_07570</name>
</gene>
<dbReference type="AlphaFoldDB" id="A0A2D3V4U3"/>
<feature type="region of interest" description="Disordered" evidence="1">
    <location>
        <begin position="89"/>
        <end position="127"/>
    </location>
</feature>
<evidence type="ECO:0000256" key="1">
    <source>
        <dbReference type="SAM" id="MobiDB-lite"/>
    </source>
</evidence>
<feature type="compositionally biased region" description="Basic and acidic residues" evidence="1">
    <location>
        <begin position="192"/>
        <end position="202"/>
    </location>
</feature>
<organism evidence="2 3">
    <name type="scientific">Ramularia collo-cygni</name>
    <dbReference type="NCBI Taxonomy" id="112498"/>
    <lineage>
        <taxon>Eukaryota</taxon>
        <taxon>Fungi</taxon>
        <taxon>Dikarya</taxon>
        <taxon>Ascomycota</taxon>
        <taxon>Pezizomycotina</taxon>
        <taxon>Dothideomycetes</taxon>
        <taxon>Dothideomycetidae</taxon>
        <taxon>Mycosphaerellales</taxon>
        <taxon>Mycosphaerellaceae</taxon>
        <taxon>Ramularia</taxon>
    </lineage>
</organism>
<feature type="compositionally biased region" description="Basic and acidic residues" evidence="1">
    <location>
        <begin position="209"/>
        <end position="220"/>
    </location>
</feature>
<protein>
    <submittedName>
        <fullName evidence="2">Uncharacterized protein</fullName>
    </submittedName>
</protein>
<dbReference type="Proteomes" id="UP000225277">
    <property type="component" value="Unassembled WGS sequence"/>
</dbReference>
<proteinExistence type="predicted"/>
<reference evidence="2 3" key="1">
    <citation type="submission" date="2016-03" db="EMBL/GenBank/DDBJ databases">
        <authorList>
            <person name="Ploux O."/>
        </authorList>
    </citation>
    <scope>NUCLEOTIDE SEQUENCE [LARGE SCALE GENOMIC DNA]</scope>
    <source>
        <strain evidence="2 3">URUG2</strain>
    </source>
</reference>
<dbReference type="EMBL" id="FJUY01000012">
    <property type="protein sequence ID" value="CZT21705.1"/>
    <property type="molecule type" value="Genomic_DNA"/>
</dbReference>
<dbReference type="OrthoDB" id="5344687at2759"/>
<accession>A0A2D3V4U3</accession>
<name>A0A2D3V4U3_9PEZI</name>
<dbReference type="RefSeq" id="XP_023628594.1">
    <property type="nucleotide sequence ID" value="XM_023772826.1"/>
</dbReference>
<evidence type="ECO:0000313" key="3">
    <source>
        <dbReference type="Proteomes" id="UP000225277"/>
    </source>
</evidence>
<dbReference type="PANTHER" id="PTHR42089">
    <property type="entry name" value="YALI0F09427P"/>
    <property type="match status" value="1"/>
</dbReference>
<evidence type="ECO:0000313" key="2">
    <source>
        <dbReference type="EMBL" id="CZT21705.1"/>
    </source>
</evidence>
<dbReference type="PANTHER" id="PTHR42089:SF1">
    <property type="entry name" value="YALI0F09427P"/>
    <property type="match status" value="1"/>
</dbReference>
<feature type="region of interest" description="Disordered" evidence="1">
    <location>
        <begin position="192"/>
        <end position="237"/>
    </location>
</feature>
<sequence length="237" mass="26785">MLYWCLDCCVDHPVDFIADPVRHGLIDGLTQVWRCKAPRHSSIHQSQQQQQRTSTSTHQHIDITMDNRSHPLLQQTPLTVNPFLDLPTPPTLPHTYQSLPSTLPSSALQSPPTATHPNLPAYITSPTGDFSAHPHTLLHQSRALVEQLSRQIEEGMRVVEEWERGIRERELAEKRRRAPGWLDSEVRVLEPERRDVHTHTEGEGNLMDEPVREEKEKGEGEDLGDAMDRAFGSGLGG</sequence>
<keyword evidence="3" id="KW-1185">Reference proteome</keyword>
<feature type="compositionally biased region" description="Polar residues" evidence="1">
    <location>
        <begin position="96"/>
        <end position="116"/>
    </location>
</feature>
<dbReference type="GeneID" id="35602685"/>